<name>A0A5B2XM53_9PSEU</name>
<dbReference type="GO" id="GO:0005737">
    <property type="term" value="C:cytoplasm"/>
    <property type="evidence" value="ECO:0007669"/>
    <property type="project" value="TreeGrafter"/>
</dbReference>
<dbReference type="InterPro" id="IPR023213">
    <property type="entry name" value="CAT-like_dom_sf"/>
</dbReference>
<evidence type="ECO:0000313" key="2">
    <source>
        <dbReference type="EMBL" id="KAA2264205.1"/>
    </source>
</evidence>
<dbReference type="InterPro" id="IPR001242">
    <property type="entry name" value="Condensation_dom"/>
</dbReference>
<accession>A0A5B2XM53</accession>
<dbReference type="RefSeq" id="WP_149848868.1">
    <property type="nucleotide sequence ID" value="NZ_VUOB01000012.1"/>
</dbReference>
<dbReference type="Pfam" id="PF00668">
    <property type="entry name" value="Condensation"/>
    <property type="match status" value="1"/>
</dbReference>
<dbReference type="GO" id="GO:0003824">
    <property type="term" value="F:catalytic activity"/>
    <property type="evidence" value="ECO:0007669"/>
    <property type="project" value="InterPro"/>
</dbReference>
<comment type="caution">
    <text evidence="2">The sequence shown here is derived from an EMBL/GenBank/DDBJ whole genome shotgun (WGS) entry which is preliminary data.</text>
</comment>
<reference evidence="2 3" key="1">
    <citation type="submission" date="2019-09" db="EMBL/GenBank/DDBJ databases">
        <title>Goodfellowia gen. nov., a new genus of the Pseudonocardineae related to Actinoalloteichus, containing Goodfellowia coeruleoviolacea gen. nov., comb. nov. gen. nov., comb. nov.</title>
        <authorList>
            <person name="Labeda D."/>
        </authorList>
    </citation>
    <scope>NUCLEOTIDE SEQUENCE [LARGE SCALE GENOMIC DNA]</scope>
    <source>
        <strain evidence="2 3">AN110305</strain>
    </source>
</reference>
<organism evidence="2 3">
    <name type="scientific">Solihabitans fulvus</name>
    <dbReference type="NCBI Taxonomy" id="1892852"/>
    <lineage>
        <taxon>Bacteria</taxon>
        <taxon>Bacillati</taxon>
        <taxon>Actinomycetota</taxon>
        <taxon>Actinomycetes</taxon>
        <taxon>Pseudonocardiales</taxon>
        <taxon>Pseudonocardiaceae</taxon>
        <taxon>Solihabitans</taxon>
    </lineage>
</organism>
<dbReference type="Gene3D" id="3.30.559.30">
    <property type="entry name" value="Nonribosomal peptide synthetase, condensation domain"/>
    <property type="match status" value="1"/>
</dbReference>
<reference evidence="2 3" key="2">
    <citation type="submission" date="2019-09" db="EMBL/GenBank/DDBJ databases">
        <authorList>
            <person name="Jin C."/>
        </authorList>
    </citation>
    <scope>NUCLEOTIDE SEQUENCE [LARGE SCALE GENOMIC DNA]</scope>
    <source>
        <strain evidence="2 3">AN110305</strain>
    </source>
</reference>
<evidence type="ECO:0000313" key="3">
    <source>
        <dbReference type="Proteomes" id="UP000323454"/>
    </source>
</evidence>
<evidence type="ECO:0000259" key="1">
    <source>
        <dbReference type="Pfam" id="PF00668"/>
    </source>
</evidence>
<dbReference type="Proteomes" id="UP000323454">
    <property type="component" value="Unassembled WGS sequence"/>
</dbReference>
<keyword evidence="3" id="KW-1185">Reference proteome</keyword>
<protein>
    <recommendedName>
        <fullName evidence="1">Condensation domain-containing protein</fullName>
    </recommendedName>
</protein>
<sequence length="580" mass="62666">MPQLIAPFTGQQQRTGRLAFGHANILRAITVDDDPTHLNLAMVFRTPEASLDRVVGLVGALLERHESLRTTYRLETVVTQQVAADGALPIEVIEAADDPLDTAESTARRYRATRFDLESELPLRVAIVTAGGAPRHLVWVVSHVAMDVASCELLLREWTALAAGDELPPSTALQPLDVVELERTPAIQRLGQAAERYWATQLRRVPQAMFTLSAKDNPPKTDWLHPGLSVRSTAAPAHLAAIAERTGASGSTIVLAAVKALVAHRTGHETCVTTSLSGNRVLRQLRDFFGSLAQDALLAVPVPDTFDDLVRAVRSAGVPAYRHSWFDPMAIWRVINGVSDERGIAFARDLVFNDMSAFAGTAVAAPERSARTRLPAVWVPGANELVANDTEPGASLTWQPAENIPCRFVTCLYRLDDEVELTLWVDPQVLSRDEVAEFGRALLRLLRVAADGDLPLKELPSLTTLAQVDRGAGWFLADSCWIELDAVRDLVAGVLGDQPHLVAAVPDEQLGTRLVCYVAGPVAAAQLHRRCLDVLWGRVTALAPHTYVSCDGAPGDPADPDAWAALPVLAEIDGRGGADT</sequence>
<feature type="domain" description="Condensation" evidence="1">
    <location>
        <begin position="31"/>
        <end position="324"/>
    </location>
</feature>
<dbReference type="GO" id="GO:0031177">
    <property type="term" value="F:phosphopantetheine binding"/>
    <property type="evidence" value="ECO:0007669"/>
    <property type="project" value="TreeGrafter"/>
</dbReference>
<dbReference type="PANTHER" id="PTHR45527">
    <property type="entry name" value="NONRIBOSOMAL PEPTIDE SYNTHETASE"/>
    <property type="match status" value="1"/>
</dbReference>
<dbReference type="GO" id="GO:0043041">
    <property type="term" value="P:amino acid activation for nonribosomal peptide biosynthetic process"/>
    <property type="evidence" value="ECO:0007669"/>
    <property type="project" value="TreeGrafter"/>
</dbReference>
<dbReference type="AlphaFoldDB" id="A0A5B2XM53"/>
<dbReference type="Gene3D" id="3.30.559.10">
    <property type="entry name" value="Chloramphenicol acetyltransferase-like domain"/>
    <property type="match status" value="1"/>
</dbReference>
<dbReference type="PANTHER" id="PTHR45527:SF1">
    <property type="entry name" value="FATTY ACID SYNTHASE"/>
    <property type="match status" value="1"/>
</dbReference>
<dbReference type="GO" id="GO:0044550">
    <property type="term" value="P:secondary metabolite biosynthetic process"/>
    <property type="evidence" value="ECO:0007669"/>
    <property type="project" value="TreeGrafter"/>
</dbReference>
<dbReference type="GO" id="GO:0008610">
    <property type="term" value="P:lipid biosynthetic process"/>
    <property type="evidence" value="ECO:0007669"/>
    <property type="project" value="UniProtKB-ARBA"/>
</dbReference>
<dbReference type="OrthoDB" id="3528137at2"/>
<dbReference type="SUPFAM" id="SSF52777">
    <property type="entry name" value="CoA-dependent acyltransferases"/>
    <property type="match status" value="2"/>
</dbReference>
<dbReference type="EMBL" id="VUOB01000012">
    <property type="protein sequence ID" value="KAA2264205.1"/>
    <property type="molecule type" value="Genomic_DNA"/>
</dbReference>
<proteinExistence type="predicted"/>
<gene>
    <name evidence="2" type="ORF">F0L68_08170</name>
</gene>